<evidence type="ECO:0000313" key="4">
    <source>
        <dbReference type="Ensembl" id="ENSOSIP00000008998.1"/>
    </source>
</evidence>
<reference evidence="4" key="1">
    <citation type="submission" date="2025-08" db="UniProtKB">
        <authorList>
            <consortium name="Ensembl"/>
        </authorList>
    </citation>
    <scope>IDENTIFICATION</scope>
</reference>
<keyword evidence="5" id="KW-1185">Reference proteome</keyword>
<feature type="domain" description="HTH La-type RNA-binding" evidence="3">
    <location>
        <begin position="55"/>
        <end position="124"/>
    </location>
</feature>
<dbReference type="GO" id="GO:0005829">
    <property type="term" value="C:cytosol"/>
    <property type="evidence" value="ECO:0007669"/>
    <property type="project" value="TreeGrafter"/>
</dbReference>
<organism evidence="4 5">
    <name type="scientific">Oryzias sinensis</name>
    <name type="common">Chinese medaka</name>
    <dbReference type="NCBI Taxonomy" id="183150"/>
    <lineage>
        <taxon>Eukaryota</taxon>
        <taxon>Metazoa</taxon>
        <taxon>Chordata</taxon>
        <taxon>Craniata</taxon>
        <taxon>Vertebrata</taxon>
        <taxon>Euteleostomi</taxon>
        <taxon>Actinopterygii</taxon>
        <taxon>Neopterygii</taxon>
        <taxon>Teleostei</taxon>
        <taxon>Neoteleostei</taxon>
        <taxon>Acanthomorphata</taxon>
        <taxon>Ovalentaria</taxon>
        <taxon>Atherinomorphae</taxon>
        <taxon>Beloniformes</taxon>
        <taxon>Adrianichthyidae</taxon>
        <taxon>Oryziinae</taxon>
        <taxon>Oryzias</taxon>
    </lineage>
</organism>
<reference evidence="4" key="2">
    <citation type="submission" date="2025-09" db="UniProtKB">
        <authorList>
            <consortium name="Ensembl"/>
        </authorList>
    </citation>
    <scope>IDENTIFICATION</scope>
</reference>
<dbReference type="GeneTree" id="ENSGT00940000157755"/>
<accession>A0A8C7X831</accession>
<dbReference type="Gene3D" id="1.10.10.10">
    <property type="entry name" value="Winged helix-like DNA-binding domain superfamily/Winged helix DNA-binding domain"/>
    <property type="match status" value="1"/>
</dbReference>
<dbReference type="InterPro" id="IPR036390">
    <property type="entry name" value="WH_DNA-bd_sf"/>
</dbReference>
<dbReference type="SUPFAM" id="SSF46785">
    <property type="entry name" value="Winged helix' DNA-binding domain"/>
    <property type="match status" value="1"/>
</dbReference>
<dbReference type="Pfam" id="PF26088">
    <property type="entry name" value="RRM_LARP4"/>
    <property type="match status" value="1"/>
</dbReference>
<dbReference type="InterPro" id="IPR036388">
    <property type="entry name" value="WH-like_DNA-bd_sf"/>
</dbReference>
<evidence type="ECO:0000256" key="1">
    <source>
        <dbReference type="ARBA" id="ARBA00022553"/>
    </source>
</evidence>
<dbReference type="GO" id="GO:0045727">
    <property type="term" value="P:positive regulation of translation"/>
    <property type="evidence" value="ECO:0007669"/>
    <property type="project" value="TreeGrafter"/>
</dbReference>
<dbReference type="SMART" id="SM00715">
    <property type="entry name" value="LA"/>
    <property type="match status" value="1"/>
</dbReference>
<dbReference type="InterPro" id="IPR006630">
    <property type="entry name" value="La_HTH"/>
</dbReference>
<dbReference type="AlphaFoldDB" id="A0A8C7X831"/>
<dbReference type="Ensembl" id="ENSOSIT00000009591.1">
    <property type="protein sequence ID" value="ENSOSIP00000008998.1"/>
    <property type="gene ID" value="ENSOSIG00000005748.1"/>
</dbReference>
<protein>
    <recommendedName>
        <fullName evidence="3">HTH La-type RNA-binding domain-containing protein</fullName>
    </recommendedName>
</protein>
<dbReference type="Proteomes" id="UP000694383">
    <property type="component" value="Unplaced"/>
</dbReference>
<evidence type="ECO:0000256" key="2">
    <source>
        <dbReference type="ARBA" id="ARBA00022884"/>
    </source>
</evidence>
<dbReference type="GO" id="GO:0003730">
    <property type="term" value="F:mRNA 3'-UTR binding"/>
    <property type="evidence" value="ECO:0007669"/>
    <property type="project" value="TreeGrafter"/>
</dbReference>
<name>A0A8C7X831_9TELE</name>
<dbReference type="GO" id="GO:0010494">
    <property type="term" value="C:cytoplasmic stress granule"/>
    <property type="evidence" value="ECO:0007669"/>
    <property type="project" value="TreeGrafter"/>
</dbReference>
<dbReference type="PANTHER" id="PTHR22792">
    <property type="entry name" value="LUPUS LA PROTEIN-RELATED"/>
    <property type="match status" value="1"/>
</dbReference>
<evidence type="ECO:0000313" key="5">
    <source>
        <dbReference type="Proteomes" id="UP000694383"/>
    </source>
</evidence>
<sequence length="193" mass="21567">MRSLLFGKVGDVSILCCFRGGQREAGQGLGDFPEQVTPQSSETLQKLCVSSSPHSSSPPLLRENLSSDLYLHSQMDSNQYIHISSLMCLDKIRSLTTDQDLLSDLLKSVPQVQVAPCGRKFRPRQSRCVLILREVPDSTSPEEVETLFKGETLPQFVSCESVSNNHWFITFRSEADTQQVTSHPLLCSMAYVR</sequence>
<keyword evidence="2" id="KW-0694">RNA-binding</keyword>
<keyword evidence="1" id="KW-0597">Phosphoprotein</keyword>
<evidence type="ECO:0000259" key="3">
    <source>
        <dbReference type="SMART" id="SM00715"/>
    </source>
</evidence>
<dbReference type="InterPro" id="IPR045180">
    <property type="entry name" value="La_dom_prot"/>
</dbReference>
<proteinExistence type="predicted"/>
<dbReference type="PANTHER" id="PTHR22792:SF43">
    <property type="entry name" value="LA-RELATED PROTEIN 4B"/>
    <property type="match status" value="1"/>
</dbReference>
<dbReference type="InterPro" id="IPR058699">
    <property type="entry name" value="RRM_LARP4/4B"/>
</dbReference>